<dbReference type="AlphaFoldDB" id="A0A7S2NR79"/>
<name>A0A7S2NR79_9STRA</name>
<evidence type="ECO:0000256" key="2">
    <source>
        <dbReference type="ARBA" id="ARBA00023002"/>
    </source>
</evidence>
<dbReference type="InterPro" id="IPR016162">
    <property type="entry name" value="Ald_DH_N"/>
</dbReference>
<organism evidence="4">
    <name type="scientific">Leptocylindrus danicus</name>
    <dbReference type="NCBI Taxonomy" id="163516"/>
    <lineage>
        <taxon>Eukaryota</taxon>
        <taxon>Sar</taxon>
        <taxon>Stramenopiles</taxon>
        <taxon>Ochrophyta</taxon>
        <taxon>Bacillariophyta</taxon>
        <taxon>Coscinodiscophyceae</taxon>
        <taxon>Chaetocerotophycidae</taxon>
        <taxon>Leptocylindrales</taxon>
        <taxon>Leptocylindraceae</taxon>
        <taxon>Leptocylindrus</taxon>
    </lineage>
</organism>
<dbReference type="InterPro" id="IPR015590">
    <property type="entry name" value="Aldehyde_DH_dom"/>
</dbReference>
<dbReference type="Pfam" id="PF00171">
    <property type="entry name" value="Aldedh"/>
    <property type="match status" value="1"/>
</dbReference>
<dbReference type="EMBL" id="HBGY01001034">
    <property type="protein sequence ID" value="CAD9555964.1"/>
    <property type="molecule type" value="Transcribed_RNA"/>
</dbReference>
<dbReference type="Gene3D" id="3.40.605.10">
    <property type="entry name" value="Aldehyde Dehydrogenase, Chain A, domain 1"/>
    <property type="match status" value="1"/>
</dbReference>
<evidence type="ECO:0000256" key="1">
    <source>
        <dbReference type="ARBA" id="ARBA00009986"/>
    </source>
</evidence>
<dbReference type="InterPro" id="IPR012394">
    <property type="entry name" value="Aldehyde_DH_NAD(P)"/>
</dbReference>
<sequence>MSPRCRSVIVATTNLRNGLAHRHRIKLLSKFIRALHDYEDEISAAVEADLGGNFASGVKGDLECGAVIQETMALYQKVRSEETPDVNMKSCRFIPSSSPFEGLSDCGAIARILIGPWNHPLFLMITPFIYAIAEGRCCMVKPNEESSHCAAIVSRILKDYFYKASNIYRVIFGGSCVSNTILSLNWALNGAQHNQSSMVISRPSITLNIGSKTPIFIDKSTTDLKSCARRVLADKMERSGQVFYAPDYVVVHEDVADSFITNMKKAYASYRESNDSNGNESDIFLRIRHEKHWDRLLHLIEDVKEKGHLGICGNLHEANRNKLFFPLIMVKNPSKNSLAMSEEIFGPILPIIIVRSMQEGVEYVKNLNSSRPTSLYVYSSKKKVIERIVRSVIGVACSGDRHFFLSRDALSASVTHAESDECTTWSEESIPSMCELEDAMKVCPAVTQSGPRSMDEVKFFDLATRFLFGLTMFMLSAGKSPPSFLLGLIFGAGLVNGDSSKVADTSSAKDKQQSSTP</sequence>
<protein>
    <recommendedName>
        <fullName evidence="3">Aldehyde dehydrogenase domain-containing protein</fullName>
    </recommendedName>
</protein>
<dbReference type="SUPFAM" id="SSF53720">
    <property type="entry name" value="ALDH-like"/>
    <property type="match status" value="1"/>
</dbReference>
<dbReference type="InterPro" id="IPR016161">
    <property type="entry name" value="Ald_DH/histidinol_DH"/>
</dbReference>
<feature type="domain" description="Aldehyde dehydrogenase" evidence="3">
    <location>
        <begin position="21"/>
        <end position="390"/>
    </location>
</feature>
<dbReference type="PANTHER" id="PTHR43570">
    <property type="entry name" value="ALDEHYDE DEHYDROGENASE"/>
    <property type="match status" value="1"/>
</dbReference>
<dbReference type="PANTHER" id="PTHR43570:SF16">
    <property type="entry name" value="ALDEHYDE DEHYDROGENASE TYPE III, ISOFORM Q"/>
    <property type="match status" value="1"/>
</dbReference>
<gene>
    <name evidence="4" type="ORF">LDAN0321_LOCUS689</name>
</gene>
<dbReference type="InterPro" id="IPR016163">
    <property type="entry name" value="Ald_DH_C"/>
</dbReference>
<evidence type="ECO:0000313" key="4">
    <source>
        <dbReference type="EMBL" id="CAD9555964.1"/>
    </source>
</evidence>
<proteinExistence type="inferred from homology"/>
<comment type="similarity">
    <text evidence="1">Belongs to the aldehyde dehydrogenase family.</text>
</comment>
<reference evidence="4" key="1">
    <citation type="submission" date="2021-01" db="EMBL/GenBank/DDBJ databases">
        <authorList>
            <person name="Corre E."/>
            <person name="Pelletier E."/>
            <person name="Niang G."/>
            <person name="Scheremetjew M."/>
            <person name="Finn R."/>
            <person name="Kale V."/>
            <person name="Holt S."/>
            <person name="Cochrane G."/>
            <person name="Meng A."/>
            <person name="Brown T."/>
            <person name="Cohen L."/>
        </authorList>
    </citation>
    <scope>NUCLEOTIDE SEQUENCE</scope>
    <source>
        <strain evidence="4">B650</strain>
    </source>
</reference>
<keyword evidence="2" id="KW-0560">Oxidoreductase</keyword>
<dbReference type="GO" id="GO:0004029">
    <property type="term" value="F:aldehyde dehydrogenase (NAD+) activity"/>
    <property type="evidence" value="ECO:0007669"/>
    <property type="project" value="TreeGrafter"/>
</dbReference>
<dbReference type="GO" id="GO:0006081">
    <property type="term" value="P:aldehyde metabolic process"/>
    <property type="evidence" value="ECO:0007669"/>
    <property type="project" value="InterPro"/>
</dbReference>
<accession>A0A7S2NR79</accession>
<evidence type="ECO:0000259" key="3">
    <source>
        <dbReference type="Pfam" id="PF00171"/>
    </source>
</evidence>
<dbReference type="Gene3D" id="3.40.309.10">
    <property type="entry name" value="Aldehyde Dehydrogenase, Chain A, domain 2"/>
    <property type="match status" value="1"/>
</dbReference>
<dbReference type="GO" id="GO:0005737">
    <property type="term" value="C:cytoplasm"/>
    <property type="evidence" value="ECO:0007669"/>
    <property type="project" value="TreeGrafter"/>
</dbReference>